<proteinExistence type="inferred from homology"/>
<accession>A0A5B6WB53</accession>
<dbReference type="GO" id="GO:0005975">
    <property type="term" value="P:carbohydrate metabolic process"/>
    <property type="evidence" value="ECO:0007669"/>
    <property type="project" value="InterPro"/>
</dbReference>
<dbReference type="PROSITE" id="PS00653">
    <property type="entry name" value="GLYCOSYL_HYDROL_F1_2"/>
    <property type="match status" value="1"/>
</dbReference>
<keyword evidence="2" id="KW-0378">Hydrolase</keyword>
<dbReference type="OrthoDB" id="1002131at2759"/>
<keyword evidence="3" id="KW-0326">Glycosidase</keyword>
<name>A0A5B6WB53_9ROSI</name>
<dbReference type="InterPro" id="IPR026960">
    <property type="entry name" value="RVT-Znf"/>
</dbReference>
<sequence>MRSLSNIQKTLDYTDSSFLARQEMEIRDELENVLNHEELLWHQKARCDWLHLGDRNTKFFHSRTIKRRKFNRITNLRISNGEWCSNQDTLRSEAVKFFENLYGEEPQVMRDLPNIRFPRLKDSEITFLKGEITDKEIKKALFDMAPLKAPGSDGFHAHFFQSQWDILGEDICNWVKGVFDGKPIEQDLNNTFIVLIPKKDCPKDFSQFRPISLCSVMYKLVMKVIANRFKLVFPNIISQEQAGFIAGRNISDNIILAQEVIHSMRCKKNGKSWMAIKLDLEKAYDRVSWEFINVSLVAAGVPEFLRRVILSAISSSSMQILWNGVSSNKFKPVRGIRQGCPLSPYLFVLCMDWLGHLIKSNIEIGRWEPIKLSRSGPAISHLFFADDLVIFCKAHIGQAWVLKSILDQFCEVSENKISNRKSNIYFSKSIDNIDRGQIVNLFGFQEVQDLGCYLDVPLLHYRVTKVLSVLWWIRQFIWGGSEGQSKMSLVGWDSICQPRSRGGLGLRQLNDQNMSFLMKIGFGLVSKNSALWVRVLRDKYGWKEQIPASINKSQCSHLWQALSKIWPSLHEHLTWAIGDGTRVRCWKDPWIPGIGHLISKIPSFSNLNLDCVVRDLVNSDGCWDLELLSVWLPDYVIKKIISIPPPHPDAGSDRVIRAQSTTGVFSIRSAYWTLKENTWNPKEDNWKHIWRYQGPQRVRFFLWLASKQKLLTNTERMRRGIGQSNACALCGHEFEDMIHVLRDCPTAKDVWMHVIPNKLMHRFFSDSFQNWFSTNLSCHEKLQDSGVTWSSLFGLITWRIWKNRNLFIFQNISWSTTEVVKVSISWARQFELNLNNYKSHTTHTHHANITENTWVIMSADGAVARDTGHAAAGGVIRNKDENWIMGFGHFLGYRKGIIQTDNCEVAQALTDMIMEEQGITVLSRTKRIMHSTGQWKVIHIPRDRNLVADRLAKLSLNWKSSLQVFEGAPKEILELLQEDKANTMDISMHKLYIGFFFLLQIFFLPHSISSDQLILRQSSKKNLSAFPSNFLFGTASSAYQYEGGYLADGKGLNNWDVYSHKPGNNIVDGSNGDIAVDYYHRCLEDIDLMHSLGVNSYRFSISWARILPKGRFGEINEAGIKFYNNLIDGLLLKGIEPFITLTHIDFPQELEDRYGSWLNICFKSFGDRVKYWVTFNQPDSQVKFGYLTGIFPPSHCSKPFGNCTYGDSEKEPFIAAHNIILAHIAAVHVYRTKYQETQGGSIGIVLNGAWYEPISNSLVDKLAAERARSFTINWFLEPILYGRYPRQMQNILGSILPEFSTTEKQKLKQGLDFIGINHYTSYYVQDCMFSACEPGPGTSKMEGYCAQSSQKNGTPIGEPTELAGKNVYPEGIEKIVTYLKNRYHNIPIIITENGYGDMNKPNSTTEARLHDEKRVEYFARYLDALSTAIRKGADVRGYFIWSLLDNFEWNNGYTVRYGLHHVDYETLKRTPKSSATWYKNFISQHIEKEPKVEHS</sequence>
<dbReference type="InterPro" id="IPR000477">
    <property type="entry name" value="RT_dom"/>
</dbReference>
<evidence type="ECO:0000256" key="2">
    <source>
        <dbReference type="ARBA" id="ARBA00022801"/>
    </source>
</evidence>
<evidence type="ECO:0000259" key="4">
    <source>
        <dbReference type="PROSITE" id="PS50878"/>
    </source>
</evidence>
<dbReference type="Gene3D" id="3.20.20.80">
    <property type="entry name" value="Glycosidases"/>
    <property type="match status" value="1"/>
</dbReference>
<dbReference type="FunFam" id="3.20.20.80:FF:000020">
    <property type="entry name" value="Beta-glucosidase 12"/>
    <property type="match status" value="1"/>
</dbReference>
<evidence type="ECO:0000313" key="5">
    <source>
        <dbReference type="EMBL" id="KAA3478810.1"/>
    </source>
</evidence>
<dbReference type="CDD" id="cd01650">
    <property type="entry name" value="RT_nLTR_like"/>
    <property type="match status" value="1"/>
</dbReference>
<dbReference type="InterPro" id="IPR033132">
    <property type="entry name" value="GH_1_N_CS"/>
</dbReference>
<dbReference type="PRINTS" id="PR00131">
    <property type="entry name" value="GLHYDRLASE1"/>
</dbReference>
<dbReference type="PROSITE" id="PS50878">
    <property type="entry name" value="RT_POL"/>
    <property type="match status" value="1"/>
</dbReference>
<dbReference type="Pfam" id="PF00078">
    <property type="entry name" value="RVT_1"/>
    <property type="match status" value="1"/>
</dbReference>
<evidence type="ECO:0000256" key="1">
    <source>
        <dbReference type="ARBA" id="ARBA00010838"/>
    </source>
</evidence>
<organism evidence="5 6">
    <name type="scientific">Gossypium australe</name>
    <dbReference type="NCBI Taxonomy" id="47621"/>
    <lineage>
        <taxon>Eukaryota</taxon>
        <taxon>Viridiplantae</taxon>
        <taxon>Streptophyta</taxon>
        <taxon>Embryophyta</taxon>
        <taxon>Tracheophyta</taxon>
        <taxon>Spermatophyta</taxon>
        <taxon>Magnoliopsida</taxon>
        <taxon>eudicotyledons</taxon>
        <taxon>Gunneridae</taxon>
        <taxon>Pentapetalae</taxon>
        <taxon>rosids</taxon>
        <taxon>malvids</taxon>
        <taxon>Malvales</taxon>
        <taxon>Malvaceae</taxon>
        <taxon>Malvoideae</taxon>
        <taxon>Gossypium</taxon>
    </lineage>
</organism>
<dbReference type="Pfam" id="PF13966">
    <property type="entry name" value="zf-RVT"/>
    <property type="match status" value="1"/>
</dbReference>
<dbReference type="SUPFAM" id="SSF56672">
    <property type="entry name" value="DNA/RNA polymerases"/>
    <property type="match status" value="1"/>
</dbReference>
<dbReference type="Proteomes" id="UP000325315">
    <property type="component" value="Unassembled WGS sequence"/>
</dbReference>
<feature type="domain" description="Reverse transcriptase" evidence="4">
    <location>
        <begin position="177"/>
        <end position="446"/>
    </location>
</feature>
<dbReference type="Pfam" id="PF00232">
    <property type="entry name" value="Glyco_hydro_1"/>
    <property type="match status" value="1"/>
</dbReference>
<dbReference type="GO" id="GO:0047782">
    <property type="term" value="F:coniferin beta-glucosidase activity"/>
    <property type="evidence" value="ECO:0007669"/>
    <property type="project" value="UniProtKB-ARBA"/>
</dbReference>
<comment type="similarity">
    <text evidence="1">Belongs to the glycosyl hydrolase 1 family.</text>
</comment>
<dbReference type="SUPFAM" id="SSF51445">
    <property type="entry name" value="(Trans)glycosidases"/>
    <property type="match status" value="1"/>
</dbReference>
<dbReference type="EMBL" id="SMMG02000003">
    <property type="protein sequence ID" value="KAA3478810.1"/>
    <property type="molecule type" value="Genomic_DNA"/>
</dbReference>
<dbReference type="CDD" id="cd06222">
    <property type="entry name" value="RNase_H_like"/>
    <property type="match status" value="1"/>
</dbReference>
<dbReference type="InterPro" id="IPR017853">
    <property type="entry name" value="GH"/>
</dbReference>
<evidence type="ECO:0000256" key="3">
    <source>
        <dbReference type="ARBA" id="ARBA00023295"/>
    </source>
</evidence>
<gene>
    <name evidence="5" type="ORF">EPI10_019388</name>
</gene>
<dbReference type="InterPro" id="IPR012337">
    <property type="entry name" value="RNaseH-like_sf"/>
</dbReference>
<dbReference type="InterPro" id="IPR001360">
    <property type="entry name" value="Glyco_hydro_1"/>
</dbReference>
<reference evidence="6" key="1">
    <citation type="journal article" date="2019" name="Plant Biotechnol. J.">
        <title>Genome sequencing of the Australian wild diploid species Gossypium australe highlights disease resistance and delayed gland morphogenesis.</title>
        <authorList>
            <person name="Cai Y."/>
            <person name="Cai X."/>
            <person name="Wang Q."/>
            <person name="Wang P."/>
            <person name="Zhang Y."/>
            <person name="Cai C."/>
            <person name="Xu Y."/>
            <person name="Wang K."/>
            <person name="Zhou Z."/>
            <person name="Wang C."/>
            <person name="Geng S."/>
            <person name="Li B."/>
            <person name="Dong Q."/>
            <person name="Hou Y."/>
            <person name="Wang H."/>
            <person name="Ai P."/>
            <person name="Liu Z."/>
            <person name="Yi F."/>
            <person name="Sun M."/>
            <person name="An G."/>
            <person name="Cheng J."/>
            <person name="Zhang Y."/>
            <person name="Shi Q."/>
            <person name="Xie Y."/>
            <person name="Shi X."/>
            <person name="Chang Y."/>
            <person name="Huang F."/>
            <person name="Chen Y."/>
            <person name="Hong S."/>
            <person name="Mi L."/>
            <person name="Sun Q."/>
            <person name="Zhang L."/>
            <person name="Zhou B."/>
            <person name="Peng R."/>
            <person name="Zhang X."/>
            <person name="Liu F."/>
        </authorList>
    </citation>
    <scope>NUCLEOTIDE SEQUENCE [LARGE SCALE GENOMIC DNA]</scope>
    <source>
        <strain evidence="6">cv. PA1801</strain>
    </source>
</reference>
<evidence type="ECO:0000313" key="6">
    <source>
        <dbReference type="Proteomes" id="UP000325315"/>
    </source>
</evidence>
<dbReference type="InterPro" id="IPR044730">
    <property type="entry name" value="RNase_H-like_dom_plant"/>
</dbReference>
<comment type="caution">
    <text evidence="5">The sequence shown here is derived from an EMBL/GenBank/DDBJ whole genome shotgun (WGS) entry which is preliminary data.</text>
</comment>
<dbReference type="PANTHER" id="PTHR10353">
    <property type="entry name" value="GLYCOSYL HYDROLASE"/>
    <property type="match status" value="1"/>
</dbReference>
<dbReference type="PANTHER" id="PTHR10353:SF227">
    <property type="entry name" value="BETA-GLUCOSIDASE 46-LIKE ISOFORM X1"/>
    <property type="match status" value="1"/>
</dbReference>
<protein>
    <submittedName>
        <fullName evidence="5">Beta-glucosidase 46</fullName>
    </submittedName>
</protein>
<dbReference type="InterPro" id="IPR043502">
    <property type="entry name" value="DNA/RNA_pol_sf"/>
</dbReference>
<keyword evidence="6" id="KW-1185">Reference proteome</keyword>
<dbReference type="SUPFAM" id="SSF53098">
    <property type="entry name" value="Ribonuclease H-like"/>
    <property type="match status" value="1"/>
</dbReference>